<dbReference type="Proteomes" id="UP001610334">
    <property type="component" value="Unassembled WGS sequence"/>
</dbReference>
<proteinExistence type="predicted"/>
<accession>A0ABR4H9H0</accession>
<feature type="region of interest" description="Disordered" evidence="1">
    <location>
        <begin position="60"/>
        <end position="117"/>
    </location>
</feature>
<gene>
    <name evidence="3" type="ORF">BJX63DRAFT_432917</name>
</gene>
<evidence type="ECO:0000259" key="2">
    <source>
        <dbReference type="Pfam" id="PF22980"/>
    </source>
</evidence>
<evidence type="ECO:0000313" key="3">
    <source>
        <dbReference type="EMBL" id="KAL2812107.1"/>
    </source>
</evidence>
<sequence>MSANVTPNEHIALLLSCIKHSANGKIDFVAVARDCKIVSSGAAAKRFSRLQKAHEAGILNVNGNGNADENTKSEAAAPSEAGTTDQEQATEAKGKAKRNCPTAKKGKGGAKAAADDS</sequence>
<protein>
    <recommendedName>
        <fullName evidence="2">Myb-like DNA-binding domain-containing protein</fullName>
    </recommendedName>
</protein>
<dbReference type="InterPro" id="IPR054505">
    <property type="entry name" value="Myb_DNA-bind_8"/>
</dbReference>
<feature type="domain" description="Myb-like DNA-binding" evidence="2">
    <location>
        <begin position="7"/>
        <end position="55"/>
    </location>
</feature>
<evidence type="ECO:0000313" key="4">
    <source>
        <dbReference type="Proteomes" id="UP001610334"/>
    </source>
</evidence>
<keyword evidence="4" id="KW-1185">Reference proteome</keyword>
<reference evidence="3 4" key="1">
    <citation type="submission" date="2024-07" db="EMBL/GenBank/DDBJ databases">
        <title>Section-level genome sequencing and comparative genomics of Aspergillus sections Usti and Cavernicolus.</title>
        <authorList>
            <consortium name="Lawrence Berkeley National Laboratory"/>
            <person name="Nybo J.L."/>
            <person name="Vesth T.C."/>
            <person name="Theobald S."/>
            <person name="Frisvad J.C."/>
            <person name="Larsen T.O."/>
            <person name="Kjaerboelling I."/>
            <person name="Rothschild-Mancinelli K."/>
            <person name="Lyhne E.K."/>
            <person name="Kogle M.E."/>
            <person name="Barry K."/>
            <person name="Clum A."/>
            <person name="Na H."/>
            <person name="Ledsgaard L."/>
            <person name="Lin J."/>
            <person name="Lipzen A."/>
            <person name="Kuo A."/>
            <person name="Riley R."/>
            <person name="Mondo S."/>
            <person name="Labutti K."/>
            <person name="Haridas S."/>
            <person name="Pangalinan J."/>
            <person name="Salamov A.A."/>
            <person name="Simmons B.A."/>
            <person name="Magnuson J.K."/>
            <person name="Chen J."/>
            <person name="Drula E."/>
            <person name="Henrissat B."/>
            <person name="Wiebenga A."/>
            <person name="Lubbers R.J."/>
            <person name="Gomes A.C."/>
            <person name="Makela M.R."/>
            <person name="Stajich J."/>
            <person name="Grigoriev I.V."/>
            <person name="Mortensen U.H."/>
            <person name="De Vries R.P."/>
            <person name="Baker S.E."/>
            <person name="Andersen M.R."/>
        </authorList>
    </citation>
    <scope>NUCLEOTIDE SEQUENCE [LARGE SCALE GENOMIC DNA]</scope>
    <source>
        <strain evidence="3 4">CBS 588.65</strain>
    </source>
</reference>
<name>A0ABR4H9H0_9EURO</name>
<dbReference type="EMBL" id="JBFXLT010000051">
    <property type="protein sequence ID" value="KAL2812107.1"/>
    <property type="molecule type" value="Genomic_DNA"/>
</dbReference>
<organism evidence="3 4">
    <name type="scientific">Aspergillus granulosus</name>
    <dbReference type="NCBI Taxonomy" id="176169"/>
    <lineage>
        <taxon>Eukaryota</taxon>
        <taxon>Fungi</taxon>
        <taxon>Dikarya</taxon>
        <taxon>Ascomycota</taxon>
        <taxon>Pezizomycotina</taxon>
        <taxon>Eurotiomycetes</taxon>
        <taxon>Eurotiomycetidae</taxon>
        <taxon>Eurotiales</taxon>
        <taxon>Aspergillaceae</taxon>
        <taxon>Aspergillus</taxon>
        <taxon>Aspergillus subgen. Nidulantes</taxon>
    </lineage>
</organism>
<evidence type="ECO:0000256" key="1">
    <source>
        <dbReference type="SAM" id="MobiDB-lite"/>
    </source>
</evidence>
<dbReference type="Pfam" id="PF22980">
    <property type="entry name" value="Myb_DNA-bind_8"/>
    <property type="match status" value="1"/>
</dbReference>
<comment type="caution">
    <text evidence="3">The sequence shown here is derived from an EMBL/GenBank/DDBJ whole genome shotgun (WGS) entry which is preliminary data.</text>
</comment>